<feature type="region of interest" description="Disordered" evidence="6">
    <location>
        <begin position="320"/>
        <end position="344"/>
    </location>
</feature>
<dbReference type="AlphaFoldDB" id="A0A2G7FMS2"/>
<reference evidence="9 10" key="1">
    <citation type="submission" date="2017-05" db="EMBL/GenBank/DDBJ databases">
        <title>Genome sequence for an aflatoxigenic pathogen of Argentinian peanut, Aspergillus arachidicola.</title>
        <authorList>
            <person name="Moore G."/>
            <person name="Beltz S.B."/>
            <person name="Mack B.M."/>
        </authorList>
    </citation>
    <scope>NUCLEOTIDE SEQUENCE [LARGE SCALE GENOMIC DNA]</scope>
    <source>
        <strain evidence="9 10">CBS 117610</strain>
    </source>
</reference>
<feature type="transmembrane region" description="Helical" evidence="7">
    <location>
        <begin position="201"/>
        <end position="222"/>
    </location>
</feature>
<sequence>MSSLVIGTVPEGLDLSADRIAQNDGTVAAVMAIATVFVGLRFWARTTNKSANLAYDDWFVLVALAFAYGTGVCCILGIITASYILKVLLKLTVFSGGAYGIGKHIWVVEENDVLMSMKIIFAYVILYATTVPMVKLSVLLLYRRIFRLTWTLYFCAFLSIGYAISVSTTISVACVPSSFFWTQWVYPLSGGYCRINLYQFYLWNGVANLFTDVIILCLPMPIVWSLQMPKGQKWAISGIFLLGGFVCVATIVRICAITKMKDSVDITWVIGDAMIWSNVEPCIGIVSACLPTLRPLLRQIPQLRLWGVFGSSRLTRDYKMTGEGASGTSGTGQQSSANRSGYRASNGKKYQFWPEEDEIHLTTDVGRASTHRKEEGVIPSNGSTASSQEPIAMQIRVKQNFDWREENP</sequence>
<evidence type="ECO:0000256" key="4">
    <source>
        <dbReference type="ARBA" id="ARBA00023136"/>
    </source>
</evidence>
<organism evidence="9 10">
    <name type="scientific">Aspergillus arachidicola</name>
    <dbReference type="NCBI Taxonomy" id="656916"/>
    <lineage>
        <taxon>Eukaryota</taxon>
        <taxon>Fungi</taxon>
        <taxon>Dikarya</taxon>
        <taxon>Ascomycota</taxon>
        <taxon>Pezizomycotina</taxon>
        <taxon>Eurotiomycetes</taxon>
        <taxon>Eurotiomycetidae</taxon>
        <taxon>Eurotiales</taxon>
        <taxon>Aspergillaceae</taxon>
        <taxon>Aspergillus</taxon>
        <taxon>Aspergillus subgen. Circumdati</taxon>
    </lineage>
</organism>
<dbReference type="Pfam" id="PF20684">
    <property type="entry name" value="Fung_rhodopsin"/>
    <property type="match status" value="1"/>
</dbReference>
<feature type="transmembrane region" description="Helical" evidence="7">
    <location>
        <begin position="234"/>
        <end position="254"/>
    </location>
</feature>
<feature type="domain" description="Rhodopsin" evidence="8">
    <location>
        <begin position="40"/>
        <end position="298"/>
    </location>
</feature>
<dbReference type="GO" id="GO:0016020">
    <property type="term" value="C:membrane"/>
    <property type="evidence" value="ECO:0007669"/>
    <property type="project" value="UniProtKB-SubCell"/>
</dbReference>
<feature type="region of interest" description="Disordered" evidence="6">
    <location>
        <begin position="364"/>
        <end position="392"/>
    </location>
</feature>
<evidence type="ECO:0000256" key="5">
    <source>
        <dbReference type="ARBA" id="ARBA00038359"/>
    </source>
</evidence>
<evidence type="ECO:0000256" key="3">
    <source>
        <dbReference type="ARBA" id="ARBA00022989"/>
    </source>
</evidence>
<evidence type="ECO:0000256" key="6">
    <source>
        <dbReference type="SAM" id="MobiDB-lite"/>
    </source>
</evidence>
<evidence type="ECO:0000256" key="1">
    <source>
        <dbReference type="ARBA" id="ARBA00004141"/>
    </source>
</evidence>
<comment type="similarity">
    <text evidence="5">Belongs to the SAT4 family.</text>
</comment>
<feature type="transmembrane region" description="Helical" evidence="7">
    <location>
        <begin position="58"/>
        <end position="85"/>
    </location>
</feature>
<evidence type="ECO:0000256" key="7">
    <source>
        <dbReference type="SAM" id="Phobius"/>
    </source>
</evidence>
<comment type="subcellular location">
    <subcellularLocation>
        <location evidence="1">Membrane</location>
        <topology evidence="1">Multi-pass membrane protein</topology>
    </subcellularLocation>
</comment>
<protein>
    <submittedName>
        <fullName evidence="9">Integral membrane protein PTH11-like protein</fullName>
    </submittedName>
</protein>
<feature type="transmembrane region" description="Helical" evidence="7">
    <location>
        <begin position="120"/>
        <end position="142"/>
    </location>
</feature>
<evidence type="ECO:0000259" key="8">
    <source>
        <dbReference type="Pfam" id="PF20684"/>
    </source>
</evidence>
<gene>
    <name evidence="9" type="ORF">AARAC_002209</name>
</gene>
<feature type="transmembrane region" description="Helical" evidence="7">
    <location>
        <begin position="25"/>
        <end position="46"/>
    </location>
</feature>
<evidence type="ECO:0000256" key="2">
    <source>
        <dbReference type="ARBA" id="ARBA00022692"/>
    </source>
</evidence>
<keyword evidence="3 7" id="KW-1133">Transmembrane helix</keyword>
<dbReference type="STRING" id="656916.A0A2G7FMS2"/>
<dbReference type="InterPro" id="IPR049326">
    <property type="entry name" value="Rhodopsin_dom_fungi"/>
</dbReference>
<keyword evidence="10" id="KW-1185">Reference proteome</keyword>
<feature type="compositionally biased region" description="Polar residues" evidence="6">
    <location>
        <begin position="380"/>
        <end position="389"/>
    </location>
</feature>
<dbReference type="InterPro" id="IPR052337">
    <property type="entry name" value="SAT4-like"/>
</dbReference>
<accession>A0A2G7FMS2</accession>
<keyword evidence="4 7" id="KW-0472">Membrane</keyword>
<feature type="transmembrane region" description="Helical" evidence="7">
    <location>
        <begin position="154"/>
        <end position="181"/>
    </location>
</feature>
<dbReference type="Proteomes" id="UP000231358">
    <property type="component" value="Unassembled WGS sequence"/>
</dbReference>
<name>A0A2G7FMS2_9EURO</name>
<keyword evidence="2 7" id="KW-0812">Transmembrane</keyword>
<dbReference type="PANTHER" id="PTHR33048">
    <property type="entry name" value="PTH11-LIKE INTEGRAL MEMBRANE PROTEIN (AFU_ORTHOLOGUE AFUA_5G11245)"/>
    <property type="match status" value="1"/>
</dbReference>
<proteinExistence type="inferred from homology"/>
<comment type="caution">
    <text evidence="9">The sequence shown here is derived from an EMBL/GenBank/DDBJ whole genome shotgun (WGS) entry which is preliminary data.</text>
</comment>
<evidence type="ECO:0000313" key="9">
    <source>
        <dbReference type="EMBL" id="PIG81947.1"/>
    </source>
</evidence>
<dbReference type="PANTHER" id="PTHR33048:SF163">
    <property type="entry name" value="INTEGRAL MEMBRANE PROTEIN (AFU_ORTHOLOGUE AFUA_8G05510)"/>
    <property type="match status" value="1"/>
</dbReference>
<evidence type="ECO:0000313" key="10">
    <source>
        <dbReference type="Proteomes" id="UP000231358"/>
    </source>
</evidence>
<dbReference type="EMBL" id="NEXV01000532">
    <property type="protein sequence ID" value="PIG81947.1"/>
    <property type="molecule type" value="Genomic_DNA"/>
</dbReference>